<dbReference type="PANTHER" id="PTHR40074:SF2">
    <property type="entry name" value="O-ACETYLTRANSFERASE WECH"/>
    <property type="match status" value="1"/>
</dbReference>
<evidence type="ECO:0000256" key="5">
    <source>
        <dbReference type="ARBA" id="ARBA00022989"/>
    </source>
</evidence>
<evidence type="ECO:0000256" key="3">
    <source>
        <dbReference type="ARBA" id="ARBA00022475"/>
    </source>
</evidence>
<feature type="transmembrane region" description="Helical" evidence="7">
    <location>
        <begin position="104"/>
        <end position="125"/>
    </location>
</feature>
<keyword evidence="3" id="KW-1003">Cell membrane</keyword>
<feature type="transmembrane region" description="Helical" evidence="7">
    <location>
        <begin position="387"/>
        <end position="407"/>
    </location>
</feature>
<feature type="domain" description="Acyltransferase 3" evidence="8">
    <location>
        <begin position="15"/>
        <end position="370"/>
    </location>
</feature>
<comment type="subcellular location">
    <subcellularLocation>
        <location evidence="1">Cell membrane</location>
        <topology evidence="1">Multi-pass membrane protein</topology>
    </subcellularLocation>
</comment>
<feature type="transmembrane region" description="Helical" evidence="7">
    <location>
        <begin position="20"/>
        <end position="40"/>
    </location>
</feature>
<evidence type="ECO:0000256" key="1">
    <source>
        <dbReference type="ARBA" id="ARBA00004651"/>
    </source>
</evidence>
<dbReference type="EMBL" id="PNRF01000028">
    <property type="protein sequence ID" value="PMR74448.1"/>
    <property type="molecule type" value="Genomic_DNA"/>
</dbReference>
<name>A0A2N7U1Y8_9GAMM</name>
<feature type="transmembrane region" description="Helical" evidence="7">
    <location>
        <begin position="137"/>
        <end position="159"/>
    </location>
</feature>
<keyword evidence="4 7" id="KW-0812">Transmembrane</keyword>
<sequence length="433" mass="46927">MRPWKEGRVSEARDPYPDALRAAALLIVVLGHWVATLPRVEDGVLVDTGHILEAWAPAGLFTWLVQVVPLFVFVSAAVSSEGVQQRLDEGKPHLHWWAERALSLARPTVTYLAVLTVFVAVAFFTREGILGPLNHSLTVHLWFLLTLLGVQLLLPLSVWADRRWGLGAVVGLIVLVAAIDLLRARPTSPGALLELGALVTDTHDLFAWVNTALVWVVPQQLGIAWWHGRFAGRRTGIGLLLFGLSWLGLAVASGYPVSMVNGNVGGHTNLLPPTLALLGVMWLQVGVVVIFETPVRRFLQRRHMGRWVAMLGALGLQLYLWHKFAELPAAWLGTRLGFPIDAGVPGETGFWIGRLEWIGLCIVMVAPIMIAVVSFERMRRRDVASTTSMPAILAGGIALIAGLGISLGLGAKPGAVIGLVGVAAASYLLRARR</sequence>
<dbReference type="Proteomes" id="UP000235803">
    <property type="component" value="Unassembled WGS sequence"/>
</dbReference>
<keyword evidence="6 7" id="KW-0472">Membrane</keyword>
<evidence type="ECO:0000256" key="2">
    <source>
        <dbReference type="ARBA" id="ARBA00007400"/>
    </source>
</evidence>
<protein>
    <recommendedName>
        <fullName evidence="8">Acyltransferase 3 domain-containing protein</fullName>
    </recommendedName>
</protein>
<dbReference type="InterPro" id="IPR002656">
    <property type="entry name" value="Acyl_transf_3_dom"/>
</dbReference>
<feature type="transmembrane region" description="Helical" evidence="7">
    <location>
        <begin position="413"/>
        <end position="429"/>
    </location>
</feature>
<feature type="transmembrane region" description="Helical" evidence="7">
    <location>
        <begin position="357"/>
        <end position="375"/>
    </location>
</feature>
<keyword evidence="10" id="KW-1185">Reference proteome</keyword>
<dbReference type="Pfam" id="PF01757">
    <property type="entry name" value="Acyl_transf_3"/>
    <property type="match status" value="1"/>
</dbReference>
<evidence type="ECO:0000313" key="10">
    <source>
        <dbReference type="Proteomes" id="UP000235803"/>
    </source>
</evidence>
<feature type="transmembrane region" description="Helical" evidence="7">
    <location>
        <begin position="166"/>
        <end position="185"/>
    </location>
</feature>
<feature type="transmembrane region" description="Helical" evidence="7">
    <location>
        <begin position="303"/>
        <end position="322"/>
    </location>
</feature>
<dbReference type="PANTHER" id="PTHR40074">
    <property type="entry name" value="O-ACETYLTRANSFERASE WECH"/>
    <property type="match status" value="1"/>
</dbReference>
<feature type="transmembrane region" description="Helical" evidence="7">
    <location>
        <begin position="270"/>
        <end position="291"/>
    </location>
</feature>
<organism evidence="9 10">
    <name type="scientific">Billgrantia endophytica</name>
    <dbReference type="NCBI Taxonomy" id="2033802"/>
    <lineage>
        <taxon>Bacteria</taxon>
        <taxon>Pseudomonadati</taxon>
        <taxon>Pseudomonadota</taxon>
        <taxon>Gammaproteobacteria</taxon>
        <taxon>Oceanospirillales</taxon>
        <taxon>Halomonadaceae</taxon>
        <taxon>Billgrantia</taxon>
    </lineage>
</organism>
<gene>
    <name evidence="9" type="ORF">C1H69_14475</name>
</gene>
<dbReference type="OrthoDB" id="8206682at2"/>
<feature type="transmembrane region" description="Helical" evidence="7">
    <location>
        <begin position="205"/>
        <end position="226"/>
    </location>
</feature>
<keyword evidence="5 7" id="KW-1133">Transmembrane helix</keyword>
<proteinExistence type="inferred from homology"/>
<feature type="transmembrane region" description="Helical" evidence="7">
    <location>
        <begin position="238"/>
        <end position="258"/>
    </location>
</feature>
<feature type="transmembrane region" description="Helical" evidence="7">
    <location>
        <begin position="60"/>
        <end position="83"/>
    </location>
</feature>
<evidence type="ECO:0000256" key="6">
    <source>
        <dbReference type="ARBA" id="ARBA00023136"/>
    </source>
</evidence>
<accession>A0A2N7U1Y8</accession>
<evidence type="ECO:0000313" key="9">
    <source>
        <dbReference type="EMBL" id="PMR74448.1"/>
    </source>
</evidence>
<dbReference type="GO" id="GO:0005886">
    <property type="term" value="C:plasma membrane"/>
    <property type="evidence" value="ECO:0007669"/>
    <property type="project" value="UniProtKB-SubCell"/>
</dbReference>
<dbReference type="AlphaFoldDB" id="A0A2N7U1Y8"/>
<dbReference type="GO" id="GO:0016413">
    <property type="term" value="F:O-acetyltransferase activity"/>
    <property type="evidence" value="ECO:0007669"/>
    <property type="project" value="TreeGrafter"/>
</dbReference>
<dbReference type="GO" id="GO:0009246">
    <property type="term" value="P:enterobacterial common antigen biosynthetic process"/>
    <property type="evidence" value="ECO:0007669"/>
    <property type="project" value="TreeGrafter"/>
</dbReference>
<reference evidence="9 10" key="1">
    <citation type="submission" date="2018-01" db="EMBL/GenBank/DDBJ databases">
        <title>Halomonas endophytica sp. nov., isolated from storage liquid in the stems of Populus euphratica.</title>
        <authorList>
            <person name="Chen C."/>
        </authorList>
    </citation>
    <scope>NUCLEOTIDE SEQUENCE [LARGE SCALE GENOMIC DNA]</scope>
    <source>
        <strain evidence="9 10">MC28</strain>
    </source>
</reference>
<evidence type="ECO:0000256" key="4">
    <source>
        <dbReference type="ARBA" id="ARBA00022692"/>
    </source>
</evidence>
<evidence type="ECO:0000256" key="7">
    <source>
        <dbReference type="SAM" id="Phobius"/>
    </source>
</evidence>
<evidence type="ECO:0000259" key="8">
    <source>
        <dbReference type="Pfam" id="PF01757"/>
    </source>
</evidence>
<comment type="similarity">
    <text evidence="2">Belongs to the acyltransferase 3 family.</text>
</comment>
<comment type="caution">
    <text evidence="9">The sequence shown here is derived from an EMBL/GenBank/DDBJ whole genome shotgun (WGS) entry which is preliminary data.</text>
</comment>